<dbReference type="Proteomes" id="UP000479000">
    <property type="component" value="Unassembled WGS sequence"/>
</dbReference>
<keyword evidence="2" id="KW-1185">Reference proteome</keyword>
<accession>A0A6H5GUG7</accession>
<proteinExistence type="predicted"/>
<sequence>MVEGKHPKENYPRYDYGEGHKGIEVSIDLRLSYGGVWWALAGRRNTTRRIFNGDKRVGEGEVRK</sequence>
<feature type="non-terminal residue" evidence="1">
    <location>
        <position position="64"/>
    </location>
</feature>
<dbReference type="EMBL" id="CADCXU010018343">
    <property type="protein sequence ID" value="CAB0006740.1"/>
    <property type="molecule type" value="Genomic_DNA"/>
</dbReference>
<name>A0A6H5GUG7_9HEMI</name>
<organism evidence="1 2">
    <name type="scientific">Nesidiocoris tenuis</name>
    <dbReference type="NCBI Taxonomy" id="355587"/>
    <lineage>
        <taxon>Eukaryota</taxon>
        <taxon>Metazoa</taxon>
        <taxon>Ecdysozoa</taxon>
        <taxon>Arthropoda</taxon>
        <taxon>Hexapoda</taxon>
        <taxon>Insecta</taxon>
        <taxon>Pterygota</taxon>
        <taxon>Neoptera</taxon>
        <taxon>Paraneoptera</taxon>
        <taxon>Hemiptera</taxon>
        <taxon>Heteroptera</taxon>
        <taxon>Panheteroptera</taxon>
        <taxon>Cimicomorpha</taxon>
        <taxon>Miridae</taxon>
        <taxon>Dicyphina</taxon>
        <taxon>Nesidiocoris</taxon>
    </lineage>
</organism>
<dbReference type="AlphaFoldDB" id="A0A6H5GUG7"/>
<reference evidence="1 2" key="1">
    <citation type="submission" date="2020-02" db="EMBL/GenBank/DDBJ databases">
        <authorList>
            <person name="Ferguson B K."/>
        </authorList>
    </citation>
    <scope>NUCLEOTIDE SEQUENCE [LARGE SCALE GENOMIC DNA]</scope>
</reference>
<gene>
    <name evidence="1" type="ORF">NTEN_LOCUS12217</name>
</gene>
<evidence type="ECO:0000313" key="2">
    <source>
        <dbReference type="Proteomes" id="UP000479000"/>
    </source>
</evidence>
<evidence type="ECO:0000313" key="1">
    <source>
        <dbReference type="EMBL" id="CAB0006740.1"/>
    </source>
</evidence>
<protein>
    <submittedName>
        <fullName evidence="1">Uncharacterized protein</fullName>
    </submittedName>
</protein>